<dbReference type="Proteomes" id="UP000694569">
    <property type="component" value="Unplaced"/>
</dbReference>
<evidence type="ECO:0000313" key="1">
    <source>
        <dbReference type="Ensembl" id="ENSLLEP00000009778.1"/>
    </source>
</evidence>
<accession>A0A8C5MBV9</accession>
<organism evidence="1 2">
    <name type="scientific">Leptobrachium leishanense</name>
    <name type="common">Leishan spiny toad</name>
    <dbReference type="NCBI Taxonomy" id="445787"/>
    <lineage>
        <taxon>Eukaryota</taxon>
        <taxon>Metazoa</taxon>
        <taxon>Chordata</taxon>
        <taxon>Craniata</taxon>
        <taxon>Vertebrata</taxon>
        <taxon>Euteleostomi</taxon>
        <taxon>Amphibia</taxon>
        <taxon>Batrachia</taxon>
        <taxon>Anura</taxon>
        <taxon>Pelobatoidea</taxon>
        <taxon>Megophryidae</taxon>
        <taxon>Leptobrachium</taxon>
    </lineage>
</organism>
<dbReference type="Ensembl" id="ENSLLET00000010158.1">
    <property type="protein sequence ID" value="ENSLLEP00000009778.1"/>
    <property type="gene ID" value="ENSLLEG00000006238.1"/>
</dbReference>
<protein>
    <submittedName>
        <fullName evidence="1">Cilia and flagella associated protein 90</fullName>
    </submittedName>
</protein>
<dbReference type="AlphaFoldDB" id="A0A8C5MBV9"/>
<dbReference type="PANTHER" id="PTHR34444">
    <property type="entry name" value="LOC361192"/>
    <property type="match status" value="1"/>
</dbReference>
<sequence length="190" mass="22338">MWNPSNQREQHQVSQHRHITNKIKQYHSFHTLCSKYTSAMEVQLTYEHDEAKADYLRRKCRQTNLSSLSAFSHVPVEKRKSKELGYFYQQNKDKCVPTYDTVFKRPQGYNEKLHRDDREHAKHNGLDIHTEEQSRPVPVLSSSEYGRHLQLHVDKANRDHAKIGLVRTDFYRKNGISQSLEEGYGSVIPS</sequence>
<keyword evidence="2" id="KW-1185">Reference proteome</keyword>
<dbReference type="PANTHER" id="PTHR34444:SF1">
    <property type="entry name" value="CILIA- AND FLAGELLA-ASSOCIATED PROTEIN 90"/>
    <property type="match status" value="1"/>
</dbReference>
<gene>
    <name evidence="1" type="primary">CFAP90</name>
</gene>
<evidence type="ECO:0000313" key="2">
    <source>
        <dbReference type="Proteomes" id="UP000694569"/>
    </source>
</evidence>
<reference evidence="1" key="1">
    <citation type="submission" date="2025-08" db="UniProtKB">
        <authorList>
            <consortium name="Ensembl"/>
        </authorList>
    </citation>
    <scope>IDENTIFICATION</scope>
</reference>
<name>A0A8C5MBV9_9ANUR</name>
<reference evidence="1" key="2">
    <citation type="submission" date="2025-09" db="UniProtKB">
        <authorList>
            <consortium name="Ensembl"/>
        </authorList>
    </citation>
    <scope>IDENTIFICATION</scope>
</reference>
<dbReference type="InterPro" id="IPR027901">
    <property type="entry name" value="CFAP90"/>
</dbReference>
<dbReference type="Pfam" id="PF15074">
    <property type="entry name" value="CFAP90"/>
    <property type="match status" value="1"/>
</dbReference>
<dbReference type="GeneTree" id="ENSGT00390000015121"/>
<proteinExistence type="predicted"/>
<dbReference type="OrthoDB" id="10057935at2759"/>